<keyword evidence="12" id="KW-1185">Reference proteome</keyword>
<keyword evidence="3 10" id="KW-0813">Transport</keyword>
<dbReference type="PANTHER" id="PTHR45624">
    <property type="entry name" value="MITOCHONDRIAL BASIC AMINO ACIDS TRANSPORTER-RELATED"/>
    <property type="match status" value="1"/>
</dbReference>
<dbReference type="Ensembl" id="ENSOMYT00000084455.2">
    <property type="protein sequence ID" value="ENSOMYP00000077569.2"/>
    <property type="gene ID" value="ENSOMYG00000035875.2"/>
</dbReference>
<dbReference type="FunFam" id="1.50.40.10:FF:000128">
    <property type="entry name" value="Solute carrier family 25 member 48"/>
    <property type="match status" value="1"/>
</dbReference>
<sequence>MNCFHLDDFLAGWIGGASSVIVGHPLDTVKTRLQAGKGYKNTLHCVLQIYRKETVAGFFKGLSFPLASITVYNSVVFGFFNNTQRVISKFRHGDERQPCGMLDMTLASMLTGLMSVGLGAPVDLVKIRLQMQTLPCLAENLSLAGTTGNGNGNIAVRSVTLQGQPTYRGPIHCISSILRTEGIRGLYRGAGAMVLRDVPGYTLYFIPYALFRRWLSSEGRSSPHPCSIWVSGGLAGSISWVTATPADVVLSTGSTPADVFLSPGSISWVTATPADVVLSTGSTPADVFLSPGSISWVTATPADVVLSTGSTPADVFLSTGSISWVTATPADVVLSTGSISWVTATPADVVLSTGSTPADVVLSTGSTPADVVLSTGSTPADVVLSTGSISWVTATPADVVKSRLQADALHARKYRGIVHCIVQSYKTEGIHVFFRGASVNAIRGFPMSATMFLGYELSLQFFRGL</sequence>
<keyword evidence="7" id="KW-0496">Mitochondrion</keyword>
<evidence type="ECO:0000256" key="7">
    <source>
        <dbReference type="ARBA" id="ARBA00023128"/>
    </source>
</evidence>
<evidence type="ECO:0000256" key="4">
    <source>
        <dbReference type="ARBA" id="ARBA00022692"/>
    </source>
</evidence>
<dbReference type="Pfam" id="PF00153">
    <property type="entry name" value="Mito_carr"/>
    <property type="match status" value="3"/>
</dbReference>
<evidence type="ECO:0000313" key="11">
    <source>
        <dbReference type="Ensembl" id="ENSOMYP00000077569.2"/>
    </source>
</evidence>
<organism evidence="11 12">
    <name type="scientific">Oncorhynchus mykiss</name>
    <name type="common">Rainbow trout</name>
    <name type="synonym">Salmo gairdneri</name>
    <dbReference type="NCBI Taxonomy" id="8022"/>
    <lineage>
        <taxon>Eukaryota</taxon>
        <taxon>Metazoa</taxon>
        <taxon>Chordata</taxon>
        <taxon>Craniata</taxon>
        <taxon>Vertebrata</taxon>
        <taxon>Euteleostomi</taxon>
        <taxon>Actinopterygii</taxon>
        <taxon>Neopterygii</taxon>
        <taxon>Teleostei</taxon>
        <taxon>Protacanthopterygii</taxon>
        <taxon>Salmoniformes</taxon>
        <taxon>Salmonidae</taxon>
        <taxon>Salmoninae</taxon>
        <taxon>Oncorhynchus</taxon>
    </lineage>
</organism>
<dbReference type="InterPro" id="IPR018108">
    <property type="entry name" value="MCP_transmembrane"/>
</dbReference>
<evidence type="ECO:0000256" key="6">
    <source>
        <dbReference type="ARBA" id="ARBA00022989"/>
    </source>
</evidence>
<dbReference type="GeneTree" id="ENSGT00940000159354"/>
<evidence type="ECO:0000256" key="3">
    <source>
        <dbReference type="ARBA" id="ARBA00022448"/>
    </source>
</evidence>
<keyword evidence="8 9" id="KW-0472">Membrane</keyword>
<dbReference type="PANTHER" id="PTHR45624:SF7">
    <property type="entry name" value="SOLUTE CARRIER FAMILY 25 MEMBER 48"/>
    <property type="match status" value="1"/>
</dbReference>
<evidence type="ECO:0000313" key="12">
    <source>
        <dbReference type="Proteomes" id="UP000694395"/>
    </source>
</evidence>
<dbReference type="GO" id="GO:0031966">
    <property type="term" value="C:mitochondrial membrane"/>
    <property type="evidence" value="ECO:0007669"/>
    <property type="project" value="UniProtKB-SubCell"/>
</dbReference>
<evidence type="ECO:0000256" key="1">
    <source>
        <dbReference type="ARBA" id="ARBA00004225"/>
    </source>
</evidence>
<dbReference type="Proteomes" id="UP000694395">
    <property type="component" value="Chromosome 14"/>
</dbReference>
<evidence type="ECO:0000256" key="10">
    <source>
        <dbReference type="RuleBase" id="RU000488"/>
    </source>
</evidence>
<feature type="repeat" description="Solcar" evidence="9">
    <location>
        <begin position="374"/>
        <end position="461"/>
    </location>
</feature>
<dbReference type="SUPFAM" id="SSF103506">
    <property type="entry name" value="Mitochondrial carrier"/>
    <property type="match status" value="2"/>
</dbReference>
<dbReference type="GO" id="GO:0022857">
    <property type="term" value="F:transmembrane transporter activity"/>
    <property type="evidence" value="ECO:0007669"/>
    <property type="project" value="TreeGrafter"/>
</dbReference>
<dbReference type="InterPro" id="IPR050567">
    <property type="entry name" value="Mitochondrial_Carrier"/>
</dbReference>
<comment type="subcellular location">
    <subcellularLocation>
        <location evidence="1">Mitochondrion membrane</location>
        <topology evidence="1">Multi-pass membrane protein</topology>
    </subcellularLocation>
</comment>
<comment type="similarity">
    <text evidence="2 10">Belongs to the mitochondrial carrier (TC 2.A.29) family.</text>
</comment>
<dbReference type="AlphaFoldDB" id="A0A8C7TES1"/>
<feature type="repeat" description="Solcar" evidence="9">
    <location>
        <begin position="3"/>
        <end position="86"/>
    </location>
</feature>
<reference evidence="11" key="1">
    <citation type="submission" date="2020-07" db="EMBL/GenBank/DDBJ databases">
        <title>A long reads based de novo assembly of the rainbow trout Arlee double haploid line genome.</title>
        <authorList>
            <person name="Gao G."/>
            <person name="Palti Y."/>
        </authorList>
    </citation>
    <scope>NUCLEOTIDE SEQUENCE [LARGE SCALE GENOMIC DNA]</scope>
</reference>
<proteinExistence type="inferred from homology"/>
<feature type="repeat" description="Solcar" evidence="9">
    <location>
        <begin position="99"/>
        <end position="214"/>
    </location>
</feature>
<keyword evidence="6" id="KW-1133">Transmembrane helix</keyword>
<evidence type="ECO:0000256" key="5">
    <source>
        <dbReference type="ARBA" id="ARBA00022737"/>
    </source>
</evidence>
<evidence type="ECO:0000256" key="2">
    <source>
        <dbReference type="ARBA" id="ARBA00006375"/>
    </source>
</evidence>
<evidence type="ECO:0000256" key="8">
    <source>
        <dbReference type="ARBA" id="ARBA00023136"/>
    </source>
</evidence>
<accession>A0A8C7TES1</accession>
<protein>
    <submittedName>
        <fullName evidence="11">Solute carrier family 25 member 48</fullName>
    </submittedName>
</protein>
<dbReference type="PROSITE" id="PS50920">
    <property type="entry name" value="SOLCAR"/>
    <property type="match status" value="3"/>
</dbReference>
<evidence type="ECO:0000256" key="9">
    <source>
        <dbReference type="PROSITE-ProRule" id="PRU00282"/>
    </source>
</evidence>
<keyword evidence="5" id="KW-0677">Repeat</keyword>
<dbReference type="InterPro" id="IPR023395">
    <property type="entry name" value="MCP_dom_sf"/>
</dbReference>
<reference evidence="11" key="3">
    <citation type="submission" date="2025-09" db="UniProtKB">
        <authorList>
            <consortium name="Ensembl"/>
        </authorList>
    </citation>
    <scope>IDENTIFICATION</scope>
</reference>
<reference evidence="11" key="2">
    <citation type="submission" date="2025-08" db="UniProtKB">
        <authorList>
            <consortium name="Ensembl"/>
        </authorList>
    </citation>
    <scope>IDENTIFICATION</scope>
</reference>
<name>A0A8C7TES1_ONCMY</name>
<dbReference type="Gene3D" id="1.50.40.10">
    <property type="entry name" value="Mitochondrial carrier domain"/>
    <property type="match status" value="2"/>
</dbReference>
<keyword evidence="4 9" id="KW-0812">Transmembrane</keyword>